<protein>
    <submittedName>
        <fullName evidence="2">ABC transporter permease</fullName>
    </submittedName>
</protein>
<name>A0A3L6ZZT1_9MICO</name>
<dbReference type="EMBL" id="RCUX01000015">
    <property type="protein sequence ID" value="RLP73210.1"/>
    <property type="molecule type" value="Genomic_DNA"/>
</dbReference>
<gene>
    <name evidence="2" type="ORF">D9V32_14895</name>
</gene>
<keyword evidence="1" id="KW-1133">Transmembrane helix</keyword>
<reference evidence="2 3" key="1">
    <citation type="submission" date="2018-10" db="EMBL/GenBank/DDBJ databases">
        <authorList>
            <person name="Li J."/>
        </authorList>
    </citation>
    <scope>NUCLEOTIDE SEQUENCE [LARGE SCALE GENOMIC DNA]</scope>
    <source>
        <strain evidence="2 3">IF 016277</strain>
    </source>
</reference>
<dbReference type="PANTHER" id="PTHR37305:SF1">
    <property type="entry name" value="MEMBRANE PROTEIN"/>
    <property type="match status" value="1"/>
</dbReference>
<feature type="transmembrane region" description="Helical" evidence="1">
    <location>
        <begin position="194"/>
        <end position="215"/>
    </location>
</feature>
<accession>A0A3L6ZZT1</accession>
<proteinExistence type="predicted"/>
<comment type="caution">
    <text evidence="2">The sequence shown here is derived from an EMBL/GenBank/DDBJ whole genome shotgun (WGS) entry which is preliminary data.</text>
</comment>
<keyword evidence="3" id="KW-1185">Reference proteome</keyword>
<dbReference type="Pfam" id="PF12730">
    <property type="entry name" value="ABC2_membrane_4"/>
    <property type="match status" value="1"/>
</dbReference>
<feature type="transmembrane region" description="Helical" evidence="1">
    <location>
        <begin position="37"/>
        <end position="55"/>
    </location>
</feature>
<feature type="transmembrane region" description="Helical" evidence="1">
    <location>
        <begin position="75"/>
        <end position="99"/>
    </location>
</feature>
<feature type="transmembrane region" description="Helical" evidence="1">
    <location>
        <begin position="166"/>
        <end position="187"/>
    </location>
</feature>
<dbReference type="Proteomes" id="UP000272503">
    <property type="component" value="Unassembled WGS sequence"/>
</dbReference>
<keyword evidence="1" id="KW-0472">Membrane</keyword>
<dbReference type="OrthoDB" id="3297477at2"/>
<dbReference type="AlphaFoldDB" id="A0A3L6ZZT1"/>
<evidence type="ECO:0000313" key="2">
    <source>
        <dbReference type="EMBL" id="RLP73210.1"/>
    </source>
</evidence>
<dbReference type="PANTHER" id="PTHR37305">
    <property type="entry name" value="INTEGRAL MEMBRANE PROTEIN-RELATED"/>
    <property type="match status" value="1"/>
</dbReference>
<evidence type="ECO:0000256" key="1">
    <source>
        <dbReference type="SAM" id="Phobius"/>
    </source>
</evidence>
<sequence length="273" mass="28462">MTTITAPATTRRAPIRLSFAGLVQSEWIKLRSLRSTIWSFALMILLSAGIGLMMVSSFDTTSTDPEMFAMKPAQVVLIAAAGGTMVGQLIAGILGALVITGEYSTGMIRTTLTAAPKRTSAFLAKALVLFVSTLVVALVAAAASYLVVALVLMGRGQDAPLFDNDVLPHILGGAVYVAAVALFGLGLGTIIRSGAGAIAGTVGTLMVLPVVLQLIPADWVRDLFPYLLNSAGGRITGQMEDTAWTMGGDFLVVAAWVLVSLVLGLIALKRRDA</sequence>
<dbReference type="RefSeq" id="WP_121649708.1">
    <property type="nucleotide sequence ID" value="NZ_RCUX01000015.1"/>
</dbReference>
<organism evidence="2 3">
    <name type="scientific">Mycetocola tolaasinivorans</name>
    <dbReference type="NCBI Taxonomy" id="76635"/>
    <lineage>
        <taxon>Bacteria</taxon>
        <taxon>Bacillati</taxon>
        <taxon>Actinomycetota</taxon>
        <taxon>Actinomycetes</taxon>
        <taxon>Micrococcales</taxon>
        <taxon>Microbacteriaceae</taxon>
        <taxon>Mycetocola</taxon>
    </lineage>
</organism>
<feature type="transmembrane region" description="Helical" evidence="1">
    <location>
        <begin position="127"/>
        <end position="154"/>
    </location>
</feature>
<evidence type="ECO:0000313" key="3">
    <source>
        <dbReference type="Proteomes" id="UP000272503"/>
    </source>
</evidence>
<feature type="transmembrane region" description="Helical" evidence="1">
    <location>
        <begin position="250"/>
        <end position="268"/>
    </location>
</feature>
<keyword evidence="1" id="KW-0812">Transmembrane</keyword>